<dbReference type="InterPro" id="IPR003615">
    <property type="entry name" value="HNH_nuc"/>
</dbReference>
<evidence type="ECO:0000313" key="2">
    <source>
        <dbReference type="EMBL" id="ERN52846.1"/>
    </source>
</evidence>
<dbReference type="RefSeq" id="WP_022628478.1">
    <property type="nucleotide sequence ID" value="NZ_ATAE01000031.1"/>
</dbReference>
<reference evidence="2 3" key="1">
    <citation type="journal article" date="2013" name="Genome Announc.">
        <title>Genome Sequence of the Extreme Obligate Alkaliphile Bacillus marmarensis Strain DSM 21297.</title>
        <authorList>
            <person name="Wernick D.G."/>
            <person name="Choi K.Y."/>
            <person name="Tat C.A."/>
            <person name="Lafontaine Rivera J.G."/>
            <person name="Liao J.C."/>
        </authorList>
    </citation>
    <scope>NUCLEOTIDE SEQUENCE [LARGE SCALE GENOMIC DNA]</scope>
    <source>
        <strain evidence="2 3">DSM 21297</strain>
    </source>
</reference>
<sequence>MDKLICQCGCKSVIPFKKHHIKSPPKFIKGHSNRVRAREEYKVEDAFWERVNKLGKEECWEWEGFLMPNGYGQLKNKGKNEYAHRFSYSLHFGDFPKELLVCHKCDNRKCVNPHHLFLGTHQDNIDDMIQKGRGYKGKPGTTKLNETKVKMIRTLVNNNFDKNQIAEVFLVKRCTVANIAAKRLWKEVN</sequence>
<dbReference type="InterPro" id="IPR044930">
    <property type="entry name" value="Homing_endonuclease_His-Me"/>
</dbReference>
<organism evidence="2 3">
    <name type="scientific">Alkalihalophilus marmarensis DSM 21297</name>
    <dbReference type="NCBI Taxonomy" id="1188261"/>
    <lineage>
        <taxon>Bacteria</taxon>
        <taxon>Bacillati</taxon>
        <taxon>Bacillota</taxon>
        <taxon>Bacilli</taxon>
        <taxon>Bacillales</taxon>
        <taxon>Bacillaceae</taxon>
        <taxon>Alkalihalophilus</taxon>
    </lineage>
</organism>
<dbReference type="Gene3D" id="3.90.75.10">
    <property type="entry name" value="Homing Intron 3 (I-ppo) Encoded Endonuclease, Chain A"/>
    <property type="match status" value="1"/>
</dbReference>
<proteinExistence type="predicted"/>
<dbReference type="AlphaFoldDB" id="U6SQE2"/>
<evidence type="ECO:0000313" key="3">
    <source>
        <dbReference type="Proteomes" id="UP000017170"/>
    </source>
</evidence>
<comment type="caution">
    <text evidence="2">The sequence shown here is derived from an EMBL/GenBank/DDBJ whole genome shotgun (WGS) entry which is preliminary data.</text>
</comment>
<dbReference type="GO" id="GO:0004519">
    <property type="term" value="F:endonuclease activity"/>
    <property type="evidence" value="ECO:0007669"/>
    <property type="project" value="InterPro"/>
</dbReference>
<dbReference type="SUPFAM" id="SSF54060">
    <property type="entry name" value="His-Me finger endonucleases"/>
    <property type="match status" value="1"/>
</dbReference>
<feature type="domain" description="HNH nuclease" evidence="1">
    <location>
        <begin position="82"/>
        <end position="124"/>
    </location>
</feature>
<protein>
    <recommendedName>
        <fullName evidence="1">HNH nuclease domain-containing protein</fullName>
    </recommendedName>
</protein>
<dbReference type="InterPro" id="IPR044925">
    <property type="entry name" value="His-Me_finger_sf"/>
</dbReference>
<accession>U6SQE2</accession>
<name>U6SQE2_9BACI</name>
<dbReference type="EMBL" id="ATAE01000031">
    <property type="protein sequence ID" value="ERN52846.1"/>
    <property type="molecule type" value="Genomic_DNA"/>
</dbReference>
<dbReference type="Pfam" id="PF13392">
    <property type="entry name" value="HNH_3"/>
    <property type="match status" value="1"/>
</dbReference>
<dbReference type="PATRIC" id="fig|1188261.3.peg.2272"/>
<gene>
    <name evidence="2" type="ORF">A33I_14235</name>
</gene>
<dbReference type="Proteomes" id="UP000017170">
    <property type="component" value="Unassembled WGS sequence"/>
</dbReference>
<keyword evidence="3" id="KW-1185">Reference proteome</keyword>
<evidence type="ECO:0000259" key="1">
    <source>
        <dbReference type="Pfam" id="PF13392"/>
    </source>
</evidence>